<feature type="active site" evidence="13">
    <location>
        <position position="139"/>
    </location>
</feature>
<evidence type="ECO:0000256" key="11">
    <source>
        <dbReference type="ARBA" id="ARBA00023316"/>
    </source>
</evidence>
<comment type="similarity">
    <text evidence="3 15">Belongs to the peptidase S11 family.</text>
</comment>
<sequence length="466" mass="52560">MKKILRFASALLCGAMLLCSLSVTAFAENDDEVYDFDPNTDKIYSEAVYMVNTDTGDVVFKKNESKKMYPASTTKIMTCIIALEHLSEGTLSKKVEVPYDCFNDFYEDPNYSDPSNAAIEPLQDNLTYKDCLYALMLPSACEAANILAYNIGGGSITKFIGMMNEKAKELGCTGTNFVNAHGLHNDNNYTTAEDLYKMTKYAYDKFPLFKKITSTYEYEMPKNDANPSGYSIYSTISLLRPGSVYEYEYAYGTKTGTTDEAGRCLVSAAKNQYNYILVTLGAPVKDKNGEYYDDWYSMIDALNLYKWAFTNFEMATVVNKDEQITEVKVEMGESATHVILTPESDYTALMPKSVKESGVQKVFKAYESVQAPVKKGDILGVMDVKFKGETITTMNLVANNNVARSDVEYYIEKAKDEFDKPWFKVSAVGIVVLLICFIVTRTIENSKRRKLASKEKRRFESYAKRR</sequence>
<dbReference type="PRINTS" id="PR00725">
    <property type="entry name" value="DADACBPTASE1"/>
</dbReference>
<feature type="domain" description="Peptidase S11 D-Ala-D-Ala carboxypeptidase A C-terminal" evidence="18">
    <location>
        <begin position="312"/>
        <end position="404"/>
    </location>
</feature>
<comment type="pathway">
    <text evidence="2">Cell wall biogenesis; peptidoglycan biosynthesis.</text>
</comment>
<dbReference type="GO" id="GO:0009002">
    <property type="term" value="F:serine-type D-Ala-D-Ala carboxypeptidase activity"/>
    <property type="evidence" value="ECO:0007669"/>
    <property type="project" value="UniProtKB-EC"/>
</dbReference>
<dbReference type="InterPro" id="IPR012907">
    <property type="entry name" value="Peptidase_S11_C"/>
</dbReference>
<evidence type="ECO:0000256" key="10">
    <source>
        <dbReference type="ARBA" id="ARBA00022984"/>
    </source>
</evidence>
<proteinExistence type="inferred from homology"/>
<dbReference type="SUPFAM" id="SSF56601">
    <property type="entry name" value="beta-lactamase/transpeptidase-like"/>
    <property type="match status" value="1"/>
</dbReference>
<protein>
    <recommendedName>
        <fullName evidence="4">serine-type D-Ala-D-Ala carboxypeptidase</fullName>
        <ecNumber evidence="4">3.4.16.4</ecNumber>
    </recommendedName>
</protein>
<keyword evidence="9" id="KW-0133">Cell shape</keyword>
<dbReference type="SUPFAM" id="SSF69189">
    <property type="entry name" value="Penicillin-binding protein associated domain"/>
    <property type="match status" value="1"/>
</dbReference>
<evidence type="ECO:0000256" key="5">
    <source>
        <dbReference type="ARBA" id="ARBA00022645"/>
    </source>
</evidence>
<dbReference type="SMART" id="SM00936">
    <property type="entry name" value="PBP5_C"/>
    <property type="match status" value="1"/>
</dbReference>
<keyword evidence="16" id="KW-0812">Transmembrane</keyword>
<keyword evidence="6" id="KW-0645">Protease</keyword>
<dbReference type="OrthoDB" id="9791132at2"/>
<dbReference type="UniPathway" id="UPA00219"/>
<keyword evidence="8 19" id="KW-0378">Hydrolase</keyword>
<dbReference type="InterPro" id="IPR012338">
    <property type="entry name" value="Beta-lactam/transpept-like"/>
</dbReference>
<dbReference type="Gene3D" id="3.40.710.10">
    <property type="entry name" value="DD-peptidase/beta-lactamase superfamily"/>
    <property type="match status" value="1"/>
</dbReference>
<evidence type="ECO:0000256" key="9">
    <source>
        <dbReference type="ARBA" id="ARBA00022960"/>
    </source>
</evidence>
<evidence type="ECO:0000313" key="20">
    <source>
        <dbReference type="Proteomes" id="UP000095662"/>
    </source>
</evidence>
<dbReference type="Pfam" id="PF07943">
    <property type="entry name" value="PBP5_C"/>
    <property type="match status" value="1"/>
</dbReference>
<feature type="signal peptide" evidence="17">
    <location>
        <begin position="1"/>
        <end position="27"/>
    </location>
</feature>
<dbReference type="InterPro" id="IPR001967">
    <property type="entry name" value="Peptidase_S11_N"/>
</dbReference>
<dbReference type="InterPro" id="IPR018044">
    <property type="entry name" value="Peptidase_S11"/>
</dbReference>
<feature type="chain" id="PRO_5008038761" description="serine-type D-Ala-D-Ala carboxypeptidase" evidence="17">
    <location>
        <begin position="28"/>
        <end position="466"/>
    </location>
</feature>
<dbReference type="GO" id="GO:0071555">
    <property type="term" value="P:cell wall organization"/>
    <property type="evidence" value="ECO:0007669"/>
    <property type="project" value="UniProtKB-KW"/>
</dbReference>
<evidence type="ECO:0000256" key="8">
    <source>
        <dbReference type="ARBA" id="ARBA00022801"/>
    </source>
</evidence>
<keyword evidence="11" id="KW-0961">Cell wall biogenesis/degradation</keyword>
<dbReference type="AlphaFoldDB" id="A0A174ZGU7"/>
<evidence type="ECO:0000259" key="18">
    <source>
        <dbReference type="SMART" id="SM00936"/>
    </source>
</evidence>
<keyword evidence="16" id="KW-0472">Membrane</keyword>
<organism evidence="19 20">
    <name type="scientific">[Eubacterium] siraeum</name>
    <dbReference type="NCBI Taxonomy" id="39492"/>
    <lineage>
        <taxon>Bacteria</taxon>
        <taxon>Bacillati</taxon>
        <taxon>Bacillota</taxon>
        <taxon>Clostridia</taxon>
        <taxon>Eubacteriales</taxon>
        <taxon>Oscillospiraceae</taxon>
        <taxon>Oscillospiraceae incertae sedis</taxon>
    </lineage>
</organism>
<dbReference type="PANTHER" id="PTHR21581">
    <property type="entry name" value="D-ALANYL-D-ALANINE CARBOXYPEPTIDASE"/>
    <property type="match status" value="1"/>
</dbReference>
<dbReference type="InterPro" id="IPR037167">
    <property type="entry name" value="Peptidase_S11_C_sf"/>
</dbReference>
<evidence type="ECO:0000256" key="7">
    <source>
        <dbReference type="ARBA" id="ARBA00022729"/>
    </source>
</evidence>
<evidence type="ECO:0000313" key="19">
    <source>
        <dbReference type="EMBL" id="CUQ86545.1"/>
    </source>
</evidence>
<accession>A0A174ZGU7</accession>
<dbReference type="GO" id="GO:0008360">
    <property type="term" value="P:regulation of cell shape"/>
    <property type="evidence" value="ECO:0007669"/>
    <property type="project" value="UniProtKB-KW"/>
</dbReference>
<feature type="active site" description="Acyl-ester intermediate" evidence="13">
    <location>
        <position position="72"/>
    </location>
</feature>
<evidence type="ECO:0000256" key="4">
    <source>
        <dbReference type="ARBA" id="ARBA00012448"/>
    </source>
</evidence>
<evidence type="ECO:0000256" key="6">
    <source>
        <dbReference type="ARBA" id="ARBA00022670"/>
    </source>
</evidence>
<gene>
    <name evidence="19" type="primary">dacB_1</name>
    <name evidence="19" type="ORF">ERS852540_01309</name>
</gene>
<feature type="active site" description="Proton acceptor" evidence="13">
    <location>
        <position position="75"/>
    </location>
</feature>
<dbReference type="EMBL" id="CZBY01000009">
    <property type="protein sequence ID" value="CUQ86545.1"/>
    <property type="molecule type" value="Genomic_DNA"/>
</dbReference>
<evidence type="ECO:0000256" key="3">
    <source>
        <dbReference type="ARBA" id="ARBA00007164"/>
    </source>
</evidence>
<evidence type="ECO:0000256" key="1">
    <source>
        <dbReference type="ARBA" id="ARBA00003217"/>
    </source>
</evidence>
<reference evidence="19 20" key="1">
    <citation type="submission" date="2015-09" db="EMBL/GenBank/DDBJ databases">
        <authorList>
            <consortium name="Pathogen Informatics"/>
        </authorList>
    </citation>
    <scope>NUCLEOTIDE SEQUENCE [LARGE SCALE GENOMIC DNA]</scope>
    <source>
        <strain evidence="19 20">2789STDY5834928</strain>
    </source>
</reference>
<dbReference type="Gene3D" id="2.60.410.10">
    <property type="entry name" value="D-Ala-D-Ala carboxypeptidase, C-terminal domain"/>
    <property type="match status" value="1"/>
</dbReference>
<evidence type="ECO:0000256" key="2">
    <source>
        <dbReference type="ARBA" id="ARBA00004752"/>
    </source>
</evidence>
<dbReference type="GO" id="GO:0009252">
    <property type="term" value="P:peptidoglycan biosynthetic process"/>
    <property type="evidence" value="ECO:0007669"/>
    <property type="project" value="UniProtKB-UniPathway"/>
</dbReference>
<keyword evidence="16" id="KW-1133">Transmembrane helix</keyword>
<dbReference type="EC" id="3.4.16.4" evidence="4"/>
<dbReference type="Pfam" id="PF00768">
    <property type="entry name" value="Peptidase_S11"/>
    <property type="match status" value="1"/>
</dbReference>
<keyword evidence="10" id="KW-0573">Peptidoglycan synthesis</keyword>
<evidence type="ECO:0000256" key="14">
    <source>
        <dbReference type="PIRSR" id="PIRSR618044-2"/>
    </source>
</evidence>
<dbReference type="GO" id="GO:0006508">
    <property type="term" value="P:proteolysis"/>
    <property type="evidence" value="ECO:0007669"/>
    <property type="project" value="UniProtKB-KW"/>
</dbReference>
<keyword evidence="5 19" id="KW-0121">Carboxypeptidase</keyword>
<evidence type="ECO:0000256" key="12">
    <source>
        <dbReference type="ARBA" id="ARBA00034000"/>
    </source>
</evidence>
<evidence type="ECO:0000256" key="13">
    <source>
        <dbReference type="PIRSR" id="PIRSR618044-1"/>
    </source>
</evidence>
<comment type="function">
    <text evidence="1">Removes C-terminal D-alanyl residues from sugar-peptide cell wall precursors.</text>
</comment>
<comment type="catalytic activity">
    <reaction evidence="12">
        <text>Preferential cleavage: (Ac)2-L-Lys-D-Ala-|-D-Ala. Also transpeptidation of peptidyl-alanyl moieties that are N-acyl substituents of D-alanine.</text>
        <dbReference type="EC" id="3.4.16.4"/>
    </reaction>
</comment>
<evidence type="ECO:0000256" key="16">
    <source>
        <dbReference type="SAM" id="Phobius"/>
    </source>
</evidence>
<dbReference type="Proteomes" id="UP000095662">
    <property type="component" value="Unassembled WGS sequence"/>
</dbReference>
<dbReference type="STRING" id="39492.ERS852540_01309"/>
<keyword evidence="7 17" id="KW-0732">Signal</keyword>
<dbReference type="PANTHER" id="PTHR21581:SF6">
    <property type="entry name" value="TRAFFICKING PROTEIN PARTICLE COMPLEX SUBUNIT 12"/>
    <property type="match status" value="1"/>
</dbReference>
<feature type="binding site" evidence="14">
    <location>
        <position position="254"/>
    </location>
    <ligand>
        <name>substrate</name>
    </ligand>
</feature>
<evidence type="ECO:0000256" key="17">
    <source>
        <dbReference type="SAM" id="SignalP"/>
    </source>
</evidence>
<evidence type="ECO:0000256" key="15">
    <source>
        <dbReference type="RuleBase" id="RU004016"/>
    </source>
</evidence>
<feature type="transmembrane region" description="Helical" evidence="16">
    <location>
        <begin position="422"/>
        <end position="440"/>
    </location>
</feature>
<name>A0A174ZGU7_9FIRM</name>
<dbReference type="InterPro" id="IPR015956">
    <property type="entry name" value="Peniciliin-bd_prot_C_sf"/>
</dbReference>